<protein>
    <submittedName>
        <fullName evidence="2">Uncharacterized protein</fullName>
    </submittedName>
</protein>
<gene>
    <name evidence="2" type="ORF">SAMN02744645_3102</name>
</gene>
<accession>A0A1M5RK50</accession>
<evidence type="ECO:0000313" key="2">
    <source>
        <dbReference type="EMBL" id="SHH26742.1"/>
    </source>
</evidence>
<dbReference type="AlphaFoldDB" id="A0A1M5RK50"/>
<evidence type="ECO:0000256" key="1">
    <source>
        <dbReference type="SAM" id="SignalP"/>
    </source>
</evidence>
<feature type="signal peptide" evidence="1">
    <location>
        <begin position="1"/>
        <end position="28"/>
    </location>
</feature>
<name>A0A1M5RK50_9GAMM</name>
<sequence>MNTTTASNCFQTISALSLALLIGGTAGAHQRSITSSEDGHLHEYDHAEQSKTGCANGGRTTLFNLGVHPHALHCAGASSFDTTAPAPIRLAKPLSGNRYRSDEPIRYSF</sequence>
<organism evidence="2 3">
    <name type="scientific">Stutzerimonas xanthomarina DSM 18231</name>
    <dbReference type="NCBI Taxonomy" id="1403346"/>
    <lineage>
        <taxon>Bacteria</taxon>
        <taxon>Pseudomonadati</taxon>
        <taxon>Pseudomonadota</taxon>
        <taxon>Gammaproteobacteria</taxon>
        <taxon>Pseudomonadales</taxon>
        <taxon>Pseudomonadaceae</taxon>
        <taxon>Stutzerimonas</taxon>
    </lineage>
</organism>
<proteinExistence type="predicted"/>
<feature type="chain" id="PRO_5009913477" evidence="1">
    <location>
        <begin position="29"/>
        <end position="109"/>
    </location>
</feature>
<dbReference type="EMBL" id="FQXA01000005">
    <property type="protein sequence ID" value="SHH26742.1"/>
    <property type="molecule type" value="Genomic_DNA"/>
</dbReference>
<evidence type="ECO:0000313" key="3">
    <source>
        <dbReference type="Proteomes" id="UP000184000"/>
    </source>
</evidence>
<dbReference type="Proteomes" id="UP000184000">
    <property type="component" value="Unassembled WGS sequence"/>
</dbReference>
<keyword evidence="1" id="KW-0732">Signal</keyword>
<reference evidence="2 3" key="1">
    <citation type="submission" date="2016-11" db="EMBL/GenBank/DDBJ databases">
        <authorList>
            <person name="Jaros S."/>
            <person name="Januszkiewicz K."/>
            <person name="Wedrychowicz H."/>
        </authorList>
    </citation>
    <scope>NUCLEOTIDE SEQUENCE [LARGE SCALE GENOMIC DNA]</scope>
    <source>
        <strain evidence="2 3">DSM 18231</strain>
    </source>
</reference>